<evidence type="ECO:0000313" key="2">
    <source>
        <dbReference type="Proteomes" id="UP000035661"/>
    </source>
</evidence>
<name>A0A0H3XL85_9MOLU</name>
<organism evidence="1 2">
    <name type="scientific">Spiroplasma eriocheiris</name>
    <dbReference type="NCBI Taxonomy" id="315358"/>
    <lineage>
        <taxon>Bacteria</taxon>
        <taxon>Bacillati</taxon>
        <taxon>Mycoplasmatota</taxon>
        <taxon>Mollicutes</taxon>
        <taxon>Entomoplasmatales</taxon>
        <taxon>Spiroplasmataceae</taxon>
        <taxon>Spiroplasma</taxon>
    </lineage>
</organism>
<dbReference type="RefSeq" id="WP_047791471.1">
    <property type="nucleotide sequence ID" value="NZ_CP011856.1"/>
</dbReference>
<dbReference type="KEGG" id="seri:SERIO_v1c06760"/>
<reference evidence="2" key="2">
    <citation type="submission" date="2015-06" db="EMBL/GenBank/DDBJ databases">
        <title>Complete genome sequence of Spiroplasma eriocheiris TDA-040725-5 (DSM 21848).</title>
        <authorList>
            <person name="Lo W.-S."/>
            <person name="Kuo C.-H."/>
        </authorList>
    </citation>
    <scope>NUCLEOTIDE SEQUENCE [LARGE SCALE GENOMIC DNA]</scope>
    <source>
        <strain evidence="2">TDA-040725-5</strain>
    </source>
</reference>
<keyword evidence="2" id="KW-1185">Reference proteome</keyword>
<sequence>MQKLSNQQTIILKGGALSGALLTGIAALVNACTNSVGNLVSSGVGAYLAIKNDTRCEGSYKTPNGNALTWSDKNSVLNNSHHDLLFV</sequence>
<dbReference type="AlphaFoldDB" id="A0A0H3XL85"/>
<dbReference type="PATRIC" id="fig|743698.3.peg.678"/>
<gene>
    <name evidence="1" type="ORF">SERIO_v1c06760</name>
</gene>
<accession>A0A0H3XL85</accession>
<dbReference type="STRING" id="315358.SERIO_v1c06760"/>
<protein>
    <submittedName>
        <fullName evidence="1">Uncharacterized protein</fullName>
    </submittedName>
</protein>
<dbReference type="Proteomes" id="UP000035661">
    <property type="component" value="Chromosome"/>
</dbReference>
<evidence type="ECO:0000313" key="1">
    <source>
        <dbReference type="EMBL" id="AKM54244.1"/>
    </source>
</evidence>
<reference evidence="1 2" key="1">
    <citation type="journal article" date="2015" name="Genome Biol. Evol.">
        <title>Found and Lost: The Fates of Horizontally Acquired Genes in Arthropod-Symbiotic Spiroplasma.</title>
        <authorList>
            <person name="Lo W.S."/>
            <person name="Gasparich G.E."/>
            <person name="Kuo C.H."/>
        </authorList>
    </citation>
    <scope>NUCLEOTIDE SEQUENCE [LARGE SCALE GENOMIC DNA]</scope>
    <source>
        <strain evidence="2">TDA-040725-5</strain>
    </source>
</reference>
<dbReference type="EMBL" id="CP011856">
    <property type="protein sequence ID" value="AKM54244.1"/>
    <property type="molecule type" value="Genomic_DNA"/>
</dbReference>
<proteinExistence type="predicted"/>